<accession>A0A831PKI1</accession>
<dbReference type="Pfam" id="PF21360">
    <property type="entry name" value="PylC-like_N"/>
    <property type="match status" value="1"/>
</dbReference>
<evidence type="ECO:0000256" key="1">
    <source>
        <dbReference type="PROSITE-ProRule" id="PRU00409"/>
    </source>
</evidence>
<dbReference type="PROSITE" id="PS50975">
    <property type="entry name" value="ATP_GRASP"/>
    <property type="match status" value="1"/>
</dbReference>
<dbReference type="Gene3D" id="3.40.50.20">
    <property type="match status" value="1"/>
</dbReference>
<dbReference type="InterPro" id="IPR048764">
    <property type="entry name" value="PylC_N"/>
</dbReference>
<evidence type="ECO:0000259" key="2">
    <source>
        <dbReference type="PROSITE" id="PS50975"/>
    </source>
</evidence>
<dbReference type="AlphaFoldDB" id="A0A831PKI1"/>
<dbReference type="Proteomes" id="UP000886047">
    <property type="component" value="Unassembled WGS sequence"/>
</dbReference>
<keyword evidence="1" id="KW-0547">Nucleotide-binding</keyword>
<dbReference type="EMBL" id="DSDK01000451">
    <property type="protein sequence ID" value="HDR51590.1"/>
    <property type="molecule type" value="Genomic_DNA"/>
</dbReference>
<feature type="domain" description="ATP-grasp" evidence="2">
    <location>
        <begin position="119"/>
        <end position="292"/>
    </location>
</feature>
<organism evidence="3">
    <name type="scientific">Mariniphaga anaerophila</name>
    <dbReference type="NCBI Taxonomy" id="1484053"/>
    <lineage>
        <taxon>Bacteria</taxon>
        <taxon>Pseudomonadati</taxon>
        <taxon>Bacteroidota</taxon>
        <taxon>Bacteroidia</taxon>
        <taxon>Marinilabiliales</taxon>
        <taxon>Prolixibacteraceae</taxon>
        <taxon>Mariniphaga</taxon>
    </lineage>
</organism>
<dbReference type="GO" id="GO:0005524">
    <property type="term" value="F:ATP binding"/>
    <property type="evidence" value="ECO:0007669"/>
    <property type="project" value="UniProtKB-UniRule"/>
</dbReference>
<dbReference type="InterPro" id="IPR011761">
    <property type="entry name" value="ATP-grasp"/>
</dbReference>
<name>A0A831PKI1_9BACT</name>
<keyword evidence="1" id="KW-0067">ATP-binding</keyword>
<sequence length="336" mass="37074">MNILLSTIGRRGYIADFFRKAGAAKIIGTTDRHGADTEFTVGLLSCDKKIILPPISSPDYINSLLELCKKEQVNLLCSLFDQDSYTISKNLDEFRNIGVIPLLPSEKANEICFDKVKTVQFLNKIGLGSPATFTTIESFNKSDIGFPVVVKPRNGFASLNMFFAKKEIELTGCFDSELHIIQEKLSGIEFSFDILNDLHGKVISCVVKQKIKMRAGETDQAITVKDDNLLEIAIRVGESMGDIGLCGPLDVDLFVTENQTYILEFNPRFGGGYPLSHAAGAKFPELMLDMAKGITPKSIVGQYQENLVMMKDVRAITISLDSISHDIKKFGTRANG</sequence>
<dbReference type="Pfam" id="PF02655">
    <property type="entry name" value="ATP-grasp_3"/>
    <property type="match status" value="1"/>
</dbReference>
<dbReference type="GO" id="GO:0046872">
    <property type="term" value="F:metal ion binding"/>
    <property type="evidence" value="ECO:0007669"/>
    <property type="project" value="InterPro"/>
</dbReference>
<evidence type="ECO:0000313" key="3">
    <source>
        <dbReference type="EMBL" id="HDR51590.1"/>
    </source>
</evidence>
<dbReference type="Gene3D" id="3.30.470.20">
    <property type="entry name" value="ATP-grasp fold, B domain"/>
    <property type="match status" value="1"/>
</dbReference>
<gene>
    <name evidence="3" type="ORF">ENN90_08215</name>
</gene>
<dbReference type="InterPro" id="IPR013815">
    <property type="entry name" value="ATP_grasp_subdomain_1"/>
</dbReference>
<proteinExistence type="predicted"/>
<dbReference type="InterPro" id="IPR003806">
    <property type="entry name" value="ATP-grasp_PylC-type"/>
</dbReference>
<dbReference type="SUPFAM" id="SSF56059">
    <property type="entry name" value="Glutathione synthetase ATP-binding domain-like"/>
    <property type="match status" value="1"/>
</dbReference>
<protein>
    <submittedName>
        <fullName evidence="3">ATP-grasp domain-containing protein</fullName>
    </submittedName>
</protein>
<dbReference type="Gene3D" id="3.30.1490.20">
    <property type="entry name" value="ATP-grasp fold, A domain"/>
    <property type="match status" value="1"/>
</dbReference>
<comment type="caution">
    <text evidence="3">The sequence shown here is derived from an EMBL/GenBank/DDBJ whole genome shotgun (WGS) entry which is preliminary data.</text>
</comment>
<reference evidence="3" key="1">
    <citation type="journal article" date="2020" name="mSystems">
        <title>Genome- and Community-Level Interaction Insights into Carbon Utilization and Element Cycling Functions of Hydrothermarchaeota in Hydrothermal Sediment.</title>
        <authorList>
            <person name="Zhou Z."/>
            <person name="Liu Y."/>
            <person name="Xu W."/>
            <person name="Pan J."/>
            <person name="Luo Z.H."/>
            <person name="Li M."/>
        </authorList>
    </citation>
    <scope>NUCLEOTIDE SEQUENCE [LARGE SCALE GENOMIC DNA]</scope>
    <source>
        <strain evidence="3">SpSt-1217</strain>
    </source>
</reference>